<comment type="caution">
    <text evidence="1">The sequence shown here is derived from an EMBL/GenBank/DDBJ whole genome shotgun (WGS) entry which is preliminary data.</text>
</comment>
<organism evidence="1 2">
    <name type="scientific">Brachionus plicatilis</name>
    <name type="common">Marine rotifer</name>
    <name type="synonym">Brachionus muelleri</name>
    <dbReference type="NCBI Taxonomy" id="10195"/>
    <lineage>
        <taxon>Eukaryota</taxon>
        <taxon>Metazoa</taxon>
        <taxon>Spiralia</taxon>
        <taxon>Gnathifera</taxon>
        <taxon>Rotifera</taxon>
        <taxon>Eurotatoria</taxon>
        <taxon>Monogononta</taxon>
        <taxon>Pseudotrocha</taxon>
        <taxon>Ploima</taxon>
        <taxon>Brachionidae</taxon>
        <taxon>Brachionus</taxon>
    </lineage>
</organism>
<name>A0A3M7PSL6_BRAPC</name>
<sequence length="179" mass="20321">HLERFFLLEFILIFYLFFHKTLVKVSSKVLYKYGVIKILGKNLTLKFHSALINLVKYKVPSQLKESLLNYCKFDDFIKILRKNITVFSRSIMVFEIPEATNSISPMSSSNGSSSSSSAWSCGNGGGRSIQCESSISIFSQNLLSTFRIVSKIPVMIQKTIPTNKKLPQLKEGVDQKSFY</sequence>
<dbReference type="Proteomes" id="UP000276133">
    <property type="component" value="Unassembled WGS sequence"/>
</dbReference>
<reference evidence="1 2" key="1">
    <citation type="journal article" date="2018" name="Sci. Rep.">
        <title>Genomic signatures of local adaptation to the degree of environmental predictability in rotifers.</title>
        <authorList>
            <person name="Franch-Gras L."/>
            <person name="Hahn C."/>
            <person name="Garcia-Roger E.M."/>
            <person name="Carmona M.J."/>
            <person name="Serra M."/>
            <person name="Gomez A."/>
        </authorList>
    </citation>
    <scope>NUCLEOTIDE SEQUENCE [LARGE SCALE GENOMIC DNA]</scope>
    <source>
        <strain evidence="1">HYR1</strain>
    </source>
</reference>
<evidence type="ECO:0000313" key="1">
    <source>
        <dbReference type="EMBL" id="RNA01775.1"/>
    </source>
</evidence>
<protein>
    <submittedName>
        <fullName evidence="1">Uncharacterized protein</fullName>
    </submittedName>
</protein>
<gene>
    <name evidence="1" type="ORF">BpHYR1_054020</name>
</gene>
<keyword evidence="2" id="KW-1185">Reference proteome</keyword>
<evidence type="ECO:0000313" key="2">
    <source>
        <dbReference type="Proteomes" id="UP000276133"/>
    </source>
</evidence>
<dbReference type="EMBL" id="REGN01009175">
    <property type="protein sequence ID" value="RNA01775.1"/>
    <property type="molecule type" value="Genomic_DNA"/>
</dbReference>
<dbReference type="AlphaFoldDB" id="A0A3M7PSL6"/>
<accession>A0A3M7PSL6</accession>
<feature type="non-terminal residue" evidence="1">
    <location>
        <position position="1"/>
    </location>
</feature>
<proteinExistence type="predicted"/>